<name>A0A7X9DLK5_UNCKA</name>
<evidence type="ECO:0000313" key="2">
    <source>
        <dbReference type="EMBL" id="NMB70377.1"/>
    </source>
</evidence>
<dbReference type="Proteomes" id="UP000526033">
    <property type="component" value="Unassembled WGS sequence"/>
</dbReference>
<dbReference type="GO" id="GO:0005886">
    <property type="term" value="C:plasma membrane"/>
    <property type="evidence" value="ECO:0007669"/>
    <property type="project" value="TreeGrafter"/>
</dbReference>
<evidence type="ECO:0000313" key="3">
    <source>
        <dbReference type="Proteomes" id="UP000526033"/>
    </source>
</evidence>
<dbReference type="InterPro" id="IPR036907">
    <property type="entry name" value="5'-Nucleotdase_C_sf"/>
</dbReference>
<dbReference type="EMBL" id="JAAZNL010000053">
    <property type="protein sequence ID" value="NMB70377.1"/>
    <property type="molecule type" value="Genomic_DNA"/>
</dbReference>
<proteinExistence type="predicted"/>
<dbReference type="PANTHER" id="PTHR11575">
    <property type="entry name" value="5'-NUCLEOTIDASE-RELATED"/>
    <property type="match status" value="1"/>
</dbReference>
<accession>A0A7X9DLK5</accession>
<dbReference type="GO" id="GO:0008253">
    <property type="term" value="F:5'-nucleotidase activity"/>
    <property type="evidence" value="ECO:0007669"/>
    <property type="project" value="TreeGrafter"/>
</dbReference>
<dbReference type="InterPro" id="IPR006179">
    <property type="entry name" value="5_nucleotidase/apyrase"/>
</dbReference>
<dbReference type="AlphaFoldDB" id="A0A7X9DLK5"/>
<dbReference type="PANTHER" id="PTHR11575:SF24">
    <property type="entry name" value="5'-NUCLEOTIDASE"/>
    <property type="match status" value="1"/>
</dbReference>
<dbReference type="Pfam" id="PF02872">
    <property type="entry name" value="5_nucleotid_C"/>
    <property type="match status" value="1"/>
</dbReference>
<dbReference type="Gene3D" id="3.90.780.10">
    <property type="entry name" value="5'-Nucleotidase, C-terminal domain"/>
    <property type="match status" value="1"/>
</dbReference>
<dbReference type="GO" id="GO:0006196">
    <property type="term" value="P:AMP catabolic process"/>
    <property type="evidence" value="ECO:0007669"/>
    <property type="project" value="TreeGrafter"/>
</dbReference>
<reference evidence="2 3" key="1">
    <citation type="journal article" date="2020" name="Biotechnol. Biofuels">
        <title>New insights from the biogas microbiome by comprehensive genome-resolved metagenomics of nearly 1600 species originating from multiple anaerobic digesters.</title>
        <authorList>
            <person name="Campanaro S."/>
            <person name="Treu L."/>
            <person name="Rodriguez-R L.M."/>
            <person name="Kovalovszki A."/>
            <person name="Ziels R.M."/>
            <person name="Maus I."/>
            <person name="Zhu X."/>
            <person name="Kougias P.G."/>
            <person name="Basile A."/>
            <person name="Luo G."/>
            <person name="Schluter A."/>
            <person name="Konstantinidis K.T."/>
            <person name="Angelidaki I."/>
        </authorList>
    </citation>
    <scope>NUCLEOTIDE SEQUENCE [LARGE SCALE GENOMIC DNA]</scope>
    <source>
        <strain evidence="2">AS27yjCOA_165</strain>
    </source>
</reference>
<gene>
    <name evidence="2" type="ORF">GYA27_04225</name>
</gene>
<dbReference type="SUPFAM" id="SSF55816">
    <property type="entry name" value="5'-nucleotidase (syn. UDP-sugar hydrolase), C-terminal domain"/>
    <property type="match status" value="1"/>
</dbReference>
<feature type="domain" description="5'-Nucleotidase C-terminal" evidence="1">
    <location>
        <begin position="11"/>
        <end position="139"/>
    </location>
</feature>
<evidence type="ECO:0000259" key="1">
    <source>
        <dbReference type="Pfam" id="PF02872"/>
    </source>
</evidence>
<protein>
    <submittedName>
        <fullName evidence="2">5'-nucleotidase</fullName>
    </submittedName>
</protein>
<organism evidence="2 3">
    <name type="scientific">candidate division WWE3 bacterium</name>
    <dbReference type="NCBI Taxonomy" id="2053526"/>
    <lineage>
        <taxon>Bacteria</taxon>
        <taxon>Katanobacteria</taxon>
    </lineage>
</organism>
<sequence>MVTKLAVEATHPKREVETSLGNLYADAFANVSESDVVLLGSGSVRKSQLGPVVTLKDFISSFPYDDTLIKFYVTGDKIKKMFSHFMRAENRNGEGECYQVNSKVRAVYNNKNAALESLKISGLPVEDTKIYTVCIQGYHHVNCEQYLNITNEELQKEKCSKVVTTSAQDVLEEYLRNNQNLRPVIEDRLVYK</sequence>
<comment type="caution">
    <text evidence="2">The sequence shown here is derived from an EMBL/GenBank/DDBJ whole genome shotgun (WGS) entry which is preliminary data.</text>
</comment>
<dbReference type="InterPro" id="IPR008334">
    <property type="entry name" value="5'-Nucleotdase_C"/>
</dbReference>